<evidence type="ECO:0008006" key="3">
    <source>
        <dbReference type="Google" id="ProtNLM"/>
    </source>
</evidence>
<protein>
    <recommendedName>
        <fullName evidence="3">Transposase</fullName>
    </recommendedName>
</protein>
<evidence type="ECO:0000313" key="1">
    <source>
        <dbReference type="EMBL" id="VFU08439.1"/>
    </source>
</evidence>
<dbReference type="KEGG" id="mtun:MTUNDRAET4_1546"/>
<sequence>MLSPIWRQRWPRRIQKICGSEWWRLARRGGKSRSPLEPHADWLLQITRAQPDLTLEAIVAKCEKEIGIETSEASLRRLFKRHAARWHRS</sequence>
<proteinExistence type="predicted"/>
<reference evidence="1 2" key="1">
    <citation type="submission" date="2019-03" db="EMBL/GenBank/DDBJ databases">
        <authorList>
            <person name="Kox A.R. M."/>
        </authorList>
    </citation>
    <scope>NUCLEOTIDE SEQUENCE [LARGE SCALE GENOMIC DNA]</scope>
    <source>
        <strain evidence="1">MTUNDRAET4 annotated genome</strain>
    </source>
</reference>
<evidence type="ECO:0000313" key="2">
    <source>
        <dbReference type="Proteomes" id="UP000294360"/>
    </source>
</evidence>
<dbReference type="Proteomes" id="UP000294360">
    <property type="component" value="Chromosome"/>
</dbReference>
<dbReference type="EMBL" id="LR536450">
    <property type="protein sequence ID" value="VFU08439.1"/>
    <property type="molecule type" value="Genomic_DNA"/>
</dbReference>
<gene>
    <name evidence="1" type="ORF">MTUNDRAET4_1546</name>
</gene>
<accession>A0A4U8YYB8</accession>
<dbReference type="AlphaFoldDB" id="A0A4U8YYB8"/>
<dbReference type="SUPFAM" id="SSF46689">
    <property type="entry name" value="Homeodomain-like"/>
    <property type="match status" value="1"/>
</dbReference>
<organism evidence="1 2">
    <name type="scientific">Methylocella tundrae</name>
    <dbReference type="NCBI Taxonomy" id="227605"/>
    <lineage>
        <taxon>Bacteria</taxon>
        <taxon>Pseudomonadati</taxon>
        <taxon>Pseudomonadota</taxon>
        <taxon>Alphaproteobacteria</taxon>
        <taxon>Hyphomicrobiales</taxon>
        <taxon>Beijerinckiaceae</taxon>
        <taxon>Methylocella</taxon>
    </lineage>
</organism>
<dbReference type="InterPro" id="IPR009057">
    <property type="entry name" value="Homeodomain-like_sf"/>
</dbReference>
<name>A0A4U8YYB8_METTU</name>